<feature type="transmembrane region" description="Helical" evidence="1">
    <location>
        <begin position="12"/>
        <end position="33"/>
    </location>
</feature>
<proteinExistence type="predicted"/>
<evidence type="ECO:0000313" key="2">
    <source>
        <dbReference type="EMBL" id="HHK69074.1"/>
    </source>
</evidence>
<keyword evidence="1" id="KW-1133">Transmembrane helix</keyword>
<reference evidence="2" key="1">
    <citation type="journal article" date="2020" name="mSystems">
        <title>Genome- and Community-Level Interaction Insights into Carbon Utilization and Element Cycling Functions of Hydrothermarchaeota in Hydrothermal Sediment.</title>
        <authorList>
            <person name="Zhou Z."/>
            <person name="Liu Y."/>
            <person name="Xu W."/>
            <person name="Pan J."/>
            <person name="Luo Z.H."/>
            <person name="Li M."/>
        </authorList>
    </citation>
    <scope>NUCLEOTIDE SEQUENCE [LARGE SCALE GENOMIC DNA]</scope>
    <source>
        <strain evidence="2">SpSt-1056</strain>
    </source>
</reference>
<dbReference type="EMBL" id="DRWN01000068">
    <property type="protein sequence ID" value="HHK69074.1"/>
    <property type="molecule type" value="Genomic_DNA"/>
</dbReference>
<comment type="caution">
    <text evidence="2">The sequence shown here is derived from an EMBL/GenBank/DDBJ whole genome shotgun (WGS) entry which is preliminary data.</text>
</comment>
<evidence type="ECO:0000256" key="1">
    <source>
        <dbReference type="SAM" id="Phobius"/>
    </source>
</evidence>
<accession>A0A7C5QKH0</accession>
<protein>
    <submittedName>
        <fullName evidence="2">Uncharacterized protein</fullName>
    </submittedName>
</protein>
<sequence length="70" mass="7841">MFKNGREVSEILTGFILLFTAFIASLLMVIGVIEKDVVLSLFIYSMSLAGIVFGLHGILGWYQDRESNKQ</sequence>
<gene>
    <name evidence="2" type="ORF">ENM11_08025</name>
</gene>
<feature type="transmembrane region" description="Helical" evidence="1">
    <location>
        <begin position="39"/>
        <end position="62"/>
    </location>
</feature>
<dbReference type="AlphaFoldDB" id="A0A7C5QKH0"/>
<organism evidence="2">
    <name type="scientific">Caldiarchaeum subterraneum</name>
    <dbReference type="NCBI Taxonomy" id="311458"/>
    <lineage>
        <taxon>Archaea</taxon>
        <taxon>Nitrososphaerota</taxon>
        <taxon>Candidatus Caldarchaeales</taxon>
        <taxon>Candidatus Caldarchaeaceae</taxon>
        <taxon>Candidatus Caldarchaeum</taxon>
    </lineage>
</organism>
<keyword evidence="1" id="KW-0472">Membrane</keyword>
<keyword evidence="1" id="KW-0812">Transmembrane</keyword>
<name>A0A7C5QKH0_CALS0</name>